<name>A0ABM7UMA0_9LEPT</name>
<reference evidence="2 3" key="1">
    <citation type="submission" date="2021-08" db="EMBL/GenBank/DDBJ databases">
        <title>Complete genome sequence of Leptospira kobayashii strain E30.</title>
        <authorList>
            <person name="Nakao R."/>
            <person name="Nakamura S."/>
            <person name="Masuzawa T."/>
            <person name="Koizumi N."/>
        </authorList>
    </citation>
    <scope>NUCLEOTIDE SEQUENCE [LARGE SCALE GENOMIC DNA]</scope>
    <source>
        <strain evidence="2 3">E30</strain>
    </source>
</reference>
<keyword evidence="1" id="KW-1133">Transmembrane helix</keyword>
<feature type="transmembrane region" description="Helical" evidence="1">
    <location>
        <begin position="231"/>
        <end position="249"/>
    </location>
</feature>
<dbReference type="RefSeq" id="WP_109020918.1">
    <property type="nucleotide sequence ID" value="NZ_AP025028.1"/>
</dbReference>
<evidence type="ECO:0000313" key="3">
    <source>
        <dbReference type="Proteomes" id="UP000245263"/>
    </source>
</evidence>
<accession>A0ABM7UMA0</accession>
<organism evidence="2 3">
    <name type="scientific">Leptospira kobayashii</name>
    <dbReference type="NCBI Taxonomy" id="1917830"/>
    <lineage>
        <taxon>Bacteria</taxon>
        <taxon>Pseudomonadati</taxon>
        <taxon>Spirochaetota</taxon>
        <taxon>Spirochaetia</taxon>
        <taxon>Leptospirales</taxon>
        <taxon>Leptospiraceae</taxon>
        <taxon>Leptospira</taxon>
    </lineage>
</organism>
<keyword evidence="3" id="KW-1185">Reference proteome</keyword>
<keyword evidence="1" id="KW-0472">Membrane</keyword>
<dbReference type="EMBL" id="AP025028">
    <property type="protein sequence ID" value="BDA80178.1"/>
    <property type="molecule type" value="Genomic_DNA"/>
</dbReference>
<dbReference type="Proteomes" id="UP000245263">
    <property type="component" value="Chromosome 1"/>
</dbReference>
<keyword evidence="1" id="KW-0812">Transmembrane</keyword>
<sequence length="306" mass="36881">MSIDINKFKEKFKSIQDKDIEIQHSDQNEKIVILIFKYPNRFLPHIKFEDENLETIIRFRISKEENDKDSSLKHLVIEVNFWKKLFGENFGKYSDRFKKMEYEKYPLDMNFNEFSYDSFSDQIYLHNDSIQTIELINYILDFHFKITKIISGLPIRTKLYKKRFLTRLYQFLFNCLMNTEYILFGKKTNITKEQRFSFPANNHKNNIPQKKDHEVGKEIEILGISGMKIHLWDLTTFSYIQIIIFLISYKLDDKVFALIYNSALLSLFYVIIAFNLYSSLLRKILNKSAEFFWNKYTKLLSTRLEL</sequence>
<protein>
    <submittedName>
        <fullName evidence="2">Uncharacterized protein</fullName>
    </submittedName>
</protein>
<evidence type="ECO:0000313" key="2">
    <source>
        <dbReference type="EMBL" id="BDA80178.1"/>
    </source>
</evidence>
<feature type="transmembrane region" description="Helical" evidence="1">
    <location>
        <begin position="255"/>
        <end position="277"/>
    </location>
</feature>
<evidence type="ECO:0000256" key="1">
    <source>
        <dbReference type="SAM" id="Phobius"/>
    </source>
</evidence>
<proteinExistence type="predicted"/>
<gene>
    <name evidence="2" type="ORF">LPTSP3_g31080</name>
</gene>